<evidence type="ECO:0000313" key="2">
    <source>
        <dbReference type="Proteomes" id="UP000248079"/>
    </source>
</evidence>
<protein>
    <submittedName>
        <fullName evidence="1">Uncharacterized protein</fullName>
    </submittedName>
</protein>
<evidence type="ECO:0000313" key="1">
    <source>
        <dbReference type="EMBL" id="PXX97829.1"/>
    </source>
</evidence>
<reference evidence="1 2" key="1">
    <citation type="submission" date="2018-05" db="EMBL/GenBank/DDBJ databases">
        <title>Marinifilum breve JC075T sp. nov., a marine bacterium isolated from Yongle Blue Hole in the South China Sea.</title>
        <authorList>
            <person name="Fu T."/>
        </authorList>
    </citation>
    <scope>NUCLEOTIDE SEQUENCE [LARGE SCALE GENOMIC DNA]</scope>
    <source>
        <strain evidence="1 2">JC075</strain>
    </source>
</reference>
<comment type="caution">
    <text evidence="1">The sequence shown here is derived from an EMBL/GenBank/DDBJ whole genome shotgun (WGS) entry which is preliminary data.</text>
</comment>
<gene>
    <name evidence="1" type="ORF">DF185_17835</name>
</gene>
<accession>A0A2V3ZU70</accession>
<dbReference type="RefSeq" id="WP_110362124.1">
    <property type="nucleotide sequence ID" value="NZ_QFLI01000009.1"/>
</dbReference>
<dbReference type="Proteomes" id="UP000248079">
    <property type="component" value="Unassembled WGS sequence"/>
</dbReference>
<dbReference type="AlphaFoldDB" id="A0A2V3ZU70"/>
<proteinExistence type="predicted"/>
<sequence length="226" mass="26505">MKLYKRIFIAILIILGFSNNLIAQPIPKQSSKNLINGKIWTPSLMNSENSQLFLNSLGLKGQLKMQSIIHQNVILGYDLEQDEILTTIETRNNTKRIIALNKSELEEFKFKKAGQDFHFKRGDLIHENLDKDTYYQVTTNNSLVYVIHRKMIKILRQKTSKYSFKSDNTIYIIQNGLLHQIRNRKDLLKIYTKNSSEIKKFIQRNKLKIKPKYPMNIIPIVSNYDS</sequence>
<organism evidence="1 2">
    <name type="scientific">Marinifilum breve</name>
    <dbReference type="NCBI Taxonomy" id="2184082"/>
    <lineage>
        <taxon>Bacteria</taxon>
        <taxon>Pseudomonadati</taxon>
        <taxon>Bacteroidota</taxon>
        <taxon>Bacteroidia</taxon>
        <taxon>Marinilabiliales</taxon>
        <taxon>Marinifilaceae</taxon>
    </lineage>
</organism>
<dbReference type="EMBL" id="QFLI01000009">
    <property type="protein sequence ID" value="PXX97829.1"/>
    <property type="molecule type" value="Genomic_DNA"/>
</dbReference>
<name>A0A2V3ZU70_9BACT</name>
<keyword evidence="2" id="KW-1185">Reference proteome</keyword>
<dbReference type="OrthoDB" id="1119624at2"/>